<protein>
    <submittedName>
        <fullName evidence="2">(raccoon dog) hypothetical protein</fullName>
    </submittedName>
</protein>
<evidence type="ECO:0000313" key="2">
    <source>
        <dbReference type="EMBL" id="CAD7675593.1"/>
    </source>
</evidence>
<dbReference type="EMBL" id="CAJHUB010000675">
    <property type="protein sequence ID" value="CAD7675593.1"/>
    <property type="molecule type" value="Genomic_DNA"/>
</dbReference>
<accession>A0A811YH10</accession>
<gene>
    <name evidence="2" type="ORF">NYPRO_LOCUS8388</name>
</gene>
<keyword evidence="1" id="KW-0472">Membrane</keyword>
<feature type="transmembrane region" description="Helical" evidence="1">
    <location>
        <begin position="85"/>
        <end position="104"/>
    </location>
</feature>
<proteinExistence type="predicted"/>
<dbReference type="Proteomes" id="UP000645828">
    <property type="component" value="Unassembled WGS sequence"/>
</dbReference>
<evidence type="ECO:0000256" key="1">
    <source>
        <dbReference type="SAM" id="Phobius"/>
    </source>
</evidence>
<keyword evidence="1" id="KW-1133">Transmembrane helix</keyword>
<dbReference type="AlphaFoldDB" id="A0A811YH10"/>
<organism evidence="2 3">
    <name type="scientific">Nyctereutes procyonoides</name>
    <name type="common">Raccoon dog</name>
    <name type="synonym">Canis procyonoides</name>
    <dbReference type="NCBI Taxonomy" id="34880"/>
    <lineage>
        <taxon>Eukaryota</taxon>
        <taxon>Metazoa</taxon>
        <taxon>Chordata</taxon>
        <taxon>Craniata</taxon>
        <taxon>Vertebrata</taxon>
        <taxon>Euteleostomi</taxon>
        <taxon>Mammalia</taxon>
        <taxon>Eutheria</taxon>
        <taxon>Laurasiatheria</taxon>
        <taxon>Carnivora</taxon>
        <taxon>Caniformia</taxon>
        <taxon>Canidae</taxon>
        <taxon>Nyctereutes</taxon>
    </lineage>
</organism>
<sequence>MAGCIFGSSSSDISLVKLVPMLLGPWIASISSPQKCQIGLHIESIQFALLYIGKLTIHLDMQLGECTNDYVEFTANNKLTWQHLLPLWSILQTFILVAIGIWQMQHLKCFLKPRS</sequence>
<evidence type="ECO:0000313" key="3">
    <source>
        <dbReference type="Proteomes" id="UP000645828"/>
    </source>
</evidence>
<reference evidence="2" key="1">
    <citation type="submission" date="2020-12" db="EMBL/GenBank/DDBJ databases">
        <authorList>
            <consortium name="Molecular Ecology Group"/>
        </authorList>
    </citation>
    <scope>NUCLEOTIDE SEQUENCE</scope>
    <source>
        <strain evidence="2">TBG_1078</strain>
    </source>
</reference>
<keyword evidence="1" id="KW-0812">Transmembrane</keyword>
<comment type="caution">
    <text evidence="2">The sequence shown here is derived from an EMBL/GenBank/DDBJ whole genome shotgun (WGS) entry which is preliminary data.</text>
</comment>
<name>A0A811YH10_NYCPR</name>
<keyword evidence="3" id="KW-1185">Reference proteome</keyword>